<evidence type="ECO:0000313" key="3">
    <source>
        <dbReference type="Proteomes" id="UP000724672"/>
    </source>
</evidence>
<keyword evidence="1" id="KW-0812">Transmembrane</keyword>
<keyword evidence="1" id="KW-1133">Transmembrane helix</keyword>
<keyword evidence="3" id="KW-1185">Reference proteome</keyword>
<dbReference type="RefSeq" id="WP_203366541.1">
    <property type="nucleotide sequence ID" value="NZ_WSFT01000036.1"/>
</dbReference>
<gene>
    <name evidence="2" type="ORF">GOQ27_09100</name>
</gene>
<feature type="transmembrane region" description="Helical" evidence="1">
    <location>
        <begin position="46"/>
        <end position="63"/>
    </location>
</feature>
<dbReference type="EMBL" id="WSFT01000036">
    <property type="protein sequence ID" value="MBS4538620.1"/>
    <property type="molecule type" value="Genomic_DNA"/>
</dbReference>
<feature type="transmembrane region" description="Helical" evidence="1">
    <location>
        <begin position="12"/>
        <end position="34"/>
    </location>
</feature>
<evidence type="ECO:0000256" key="1">
    <source>
        <dbReference type="SAM" id="Phobius"/>
    </source>
</evidence>
<protein>
    <submittedName>
        <fullName evidence="2">Uncharacterized protein</fullName>
    </submittedName>
</protein>
<dbReference type="AlphaFoldDB" id="A0A942UV68"/>
<dbReference type="Proteomes" id="UP000724672">
    <property type="component" value="Unassembled WGS sequence"/>
</dbReference>
<reference evidence="2" key="1">
    <citation type="submission" date="2019-12" db="EMBL/GenBank/DDBJ databases">
        <title>Clostridiaceae gen. nov. sp. nov., isolated from sediment in Xinjiang, China.</title>
        <authorList>
            <person name="Zhang R."/>
        </authorList>
    </citation>
    <scope>NUCLEOTIDE SEQUENCE</scope>
    <source>
        <strain evidence="2">D2Q-11</strain>
    </source>
</reference>
<comment type="caution">
    <text evidence="2">The sequence shown here is derived from an EMBL/GenBank/DDBJ whole genome shotgun (WGS) entry which is preliminary data.</text>
</comment>
<proteinExistence type="predicted"/>
<keyword evidence="1" id="KW-0472">Membrane</keyword>
<accession>A0A942UV68</accession>
<evidence type="ECO:0000313" key="2">
    <source>
        <dbReference type="EMBL" id="MBS4538620.1"/>
    </source>
</evidence>
<name>A0A942UV68_9FIRM</name>
<organism evidence="2 3">
    <name type="scientific">Anaeromonas frigoriresistens</name>
    <dbReference type="NCBI Taxonomy" id="2683708"/>
    <lineage>
        <taxon>Bacteria</taxon>
        <taxon>Bacillati</taxon>
        <taxon>Bacillota</taxon>
        <taxon>Tissierellia</taxon>
        <taxon>Tissierellales</taxon>
        <taxon>Thermohalobacteraceae</taxon>
        <taxon>Anaeromonas</taxon>
    </lineage>
</organism>
<sequence>MKKLAKTLNSMKVLMILNTLSFSAPTMWLLLNIYDGNTEDILRTSILSIIGNIFIISGWAVYFKC</sequence>